<evidence type="ECO:0000313" key="2">
    <source>
        <dbReference type="Proteomes" id="UP000632774"/>
    </source>
</evidence>
<organism evidence="1 2">
    <name type="scientific">Mucilaginibacter boryungensis</name>
    <dbReference type="NCBI Taxonomy" id="768480"/>
    <lineage>
        <taxon>Bacteria</taxon>
        <taxon>Pseudomonadati</taxon>
        <taxon>Bacteroidota</taxon>
        <taxon>Sphingobacteriia</taxon>
        <taxon>Sphingobacteriales</taxon>
        <taxon>Sphingobacteriaceae</taxon>
        <taxon>Mucilaginibacter</taxon>
    </lineage>
</organism>
<keyword evidence="2" id="KW-1185">Reference proteome</keyword>
<reference evidence="1 2" key="1">
    <citation type="submission" date="2020-10" db="EMBL/GenBank/DDBJ databases">
        <title>Mucilaginibacter mali sp. nov., isolated from rhizosphere soil of apple orchard.</title>
        <authorList>
            <person name="Lee J.-S."/>
            <person name="Kim H.S."/>
            <person name="Kim J.-S."/>
        </authorList>
    </citation>
    <scope>NUCLEOTIDE SEQUENCE [LARGE SCALE GENOMIC DNA]</scope>
    <source>
        <strain evidence="1 2">KCTC 23157</strain>
    </source>
</reference>
<dbReference type="Gene3D" id="2.30.110.10">
    <property type="entry name" value="Electron Transport, Fmn-binding Protein, Chain A"/>
    <property type="match status" value="1"/>
</dbReference>
<dbReference type="InterPro" id="IPR024747">
    <property type="entry name" value="Pyridox_Oxase-rel"/>
</dbReference>
<sequence length="161" mass="18449">MKLIFDVKNKTNAGRTRSDTNEQLLREQVTGRIACHAEGRTYIVPVNYGFGGSYIYGQSAEGQKIRMMRLNPAVCFEVDRVHTIFNWKSVIIQGRFEEVNELAEKERLQQGLIHRLMPLSRNPGDHPAHGITEKDSDVGTKVRLIIYKIHIEQLSGRFEQP</sequence>
<dbReference type="InterPro" id="IPR012349">
    <property type="entry name" value="Split_barrel_FMN-bd"/>
</dbReference>
<accession>A0ABR9XMS8</accession>
<dbReference type="SUPFAM" id="SSF50475">
    <property type="entry name" value="FMN-binding split barrel"/>
    <property type="match status" value="1"/>
</dbReference>
<name>A0ABR9XMS8_9SPHI</name>
<comment type="caution">
    <text evidence="1">The sequence shown here is derived from an EMBL/GenBank/DDBJ whole genome shotgun (WGS) entry which is preliminary data.</text>
</comment>
<evidence type="ECO:0000313" key="1">
    <source>
        <dbReference type="EMBL" id="MBE9668527.1"/>
    </source>
</evidence>
<dbReference type="RefSeq" id="WP_194107925.1">
    <property type="nucleotide sequence ID" value="NZ_JADFFM010000002.1"/>
</dbReference>
<dbReference type="Pfam" id="PF12900">
    <property type="entry name" value="Pyridox_ox_2"/>
    <property type="match status" value="1"/>
</dbReference>
<proteinExistence type="predicted"/>
<gene>
    <name evidence="1" type="ORF">IRJ18_19310</name>
</gene>
<dbReference type="EMBL" id="JADFFM010000002">
    <property type="protein sequence ID" value="MBE9668527.1"/>
    <property type="molecule type" value="Genomic_DNA"/>
</dbReference>
<dbReference type="Proteomes" id="UP000632774">
    <property type="component" value="Unassembled WGS sequence"/>
</dbReference>
<protein>
    <submittedName>
        <fullName evidence="1">Pyridoxamine 5'-phosphate oxidase family protein</fullName>
    </submittedName>
</protein>